<dbReference type="InterPro" id="IPR001647">
    <property type="entry name" value="HTH_TetR"/>
</dbReference>
<keyword evidence="2 4" id="KW-0238">DNA-binding</keyword>
<dbReference type="PANTHER" id="PTHR47506:SF6">
    <property type="entry name" value="HTH-TYPE TRANSCRIPTIONAL REPRESSOR NEMR"/>
    <property type="match status" value="1"/>
</dbReference>
<accession>A0A859FBV9</accession>
<dbReference type="GO" id="GO:0003677">
    <property type="term" value="F:DNA binding"/>
    <property type="evidence" value="ECO:0007669"/>
    <property type="project" value="UniProtKB-UniRule"/>
</dbReference>
<dbReference type="Pfam" id="PF00440">
    <property type="entry name" value="TetR_N"/>
    <property type="match status" value="1"/>
</dbReference>
<dbReference type="KEGG" id="psua:FLK61_26480"/>
<dbReference type="RefSeq" id="WP_176008348.1">
    <property type="nucleotide sequence ID" value="NZ_CP041372.2"/>
</dbReference>
<keyword evidence="1" id="KW-0805">Transcription regulation</keyword>
<dbReference type="Proteomes" id="UP000318138">
    <property type="component" value="Chromosome"/>
</dbReference>
<gene>
    <name evidence="6" type="ORF">FLK61_26480</name>
</gene>
<evidence type="ECO:0000259" key="5">
    <source>
        <dbReference type="PROSITE" id="PS50977"/>
    </source>
</evidence>
<dbReference type="AlphaFoldDB" id="A0A859FBV9"/>
<keyword evidence="3" id="KW-0804">Transcription</keyword>
<evidence type="ECO:0000313" key="6">
    <source>
        <dbReference type="EMBL" id="QKS70308.1"/>
    </source>
</evidence>
<reference evidence="7" key="1">
    <citation type="submission" date="2019-07" db="EMBL/GenBank/DDBJ databases">
        <title>Bacillus alkalisoli sp. nov. isolated from saline soil.</title>
        <authorList>
            <person name="Sun J.-Q."/>
            <person name="Xu L."/>
        </authorList>
    </citation>
    <scope>NUCLEOTIDE SEQUENCE [LARGE SCALE GENOMIC DNA]</scope>
    <source>
        <strain evidence="7">M4U3P1</strain>
    </source>
</reference>
<evidence type="ECO:0000256" key="2">
    <source>
        <dbReference type="ARBA" id="ARBA00023125"/>
    </source>
</evidence>
<protein>
    <submittedName>
        <fullName evidence="6">TetR/AcrR family transcriptional regulator</fullName>
    </submittedName>
</protein>
<feature type="DNA-binding region" description="H-T-H motif" evidence="4">
    <location>
        <begin position="27"/>
        <end position="46"/>
    </location>
</feature>
<evidence type="ECO:0000313" key="7">
    <source>
        <dbReference type="Proteomes" id="UP000318138"/>
    </source>
</evidence>
<feature type="domain" description="HTH tetR-type" evidence="5">
    <location>
        <begin position="4"/>
        <end position="64"/>
    </location>
</feature>
<dbReference type="PANTHER" id="PTHR47506">
    <property type="entry name" value="TRANSCRIPTIONAL REGULATORY PROTEIN"/>
    <property type="match status" value="1"/>
</dbReference>
<dbReference type="PROSITE" id="PS50977">
    <property type="entry name" value="HTH_TETR_2"/>
    <property type="match status" value="1"/>
</dbReference>
<dbReference type="InterPro" id="IPR036271">
    <property type="entry name" value="Tet_transcr_reg_TetR-rel_C_sf"/>
</dbReference>
<dbReference type="Gene3D" id="1.10.357.10">
    <property type="entry name" value="Tetracycline Repressor, domain 2"/>
    <property type="match status" value="1"/>
</dbReference>
<evidence type="ECO:0000256" key="1">
    <source>
        <dbReference type="ARBA" id="ARBA00023015"/>
    </source>
</evidence>
<dbReference type="SUPFAM" id="SSF48498">
    <property type="entry name" value="Tetracyclin repressor-like, C-terminal domain"/>
    <property type="match status" value="1"/>
</dbReference>
<sequence length="185" mass="21182">MARSSKKEAILDTAETLFYKHGFHAVGIKRILEEAGVATMTMYYHFKSKEELIEEILLRREQHYFLTIDSKLNKHADARTYAHSLIDAHQAWLEESGKNGCLFLRAKQEYAESNEQIASISKAHKQKLMDKIEKDLSGITNEKECILYLSIIIEGMTSMIQLVDKEDVKHHAHQLVEGIFSSASN</sequence>
<proteinExistence type="predicted"/>
<evidence type="ECO:0000256" key="3">
    <source>
        <dbReference type="ARBA" id="ARBA00023163"/>
    </source>
</evidence>
<dbReference type="InterPro" id="IPR009057">
    <property type="entry name" value="Homeodomain-like_sf"/>
</dbReference>
<evidence type="ECO:0000256" key="4">
    <source>
        <dbReference type="PROSITE-ProRule" id="PRU00335"/>
    </source>
</evidence>
<keyword evidence="7" id="KW-1185">Reference proteome</keyword>
<dbReference type="SUPFAM" id="SSF46689">
    <property type="entry name" value="Homeodomain-like"/>
    <property type="match status" value="1"/>
</dbReference>
<dbReference type="EMBL" id="CP041372">
    <property type="protein sequence ID" value="QKS70308.1"/>
    <property type="molecule type" value="Genomic_DNA"/>
</dbReference>
<dbReference type="PRINTS" id="PR00455">
    <property type="entry name" value="HTHTETR"/>
</dbReference>
<organism evidence="6 7">
    <name type="scientific">Paenalkalicoccus suaedae</name>
    <dbReference type="NCBI Taxonomy" id="2592382"/>
    <lineage>
        <taxon>Bacteria</taxon>
        <taxon>Bacillati</taxon>
        <taxon>Bacillota</taxon>
        <taxon>Bacilli</taxon>
        <taxon>Bacillales</taxon>
        <taxon>Bacillaceae</taxon>
        <taxon>Paenalkalicoccus</taxon>
    </lineage>
</organism>
<name>A0A859FBV9_9BACI</name>